<dbReference type="AlphaFoldDB" id="A0A9W9AHW3"/>
<evidence type="ECO:0000313" key="3">
    <source>
        <dbReference type="Proteomes" id="UP001150266"/>
    </source>
</evidence>
<feature type="compositionally biased region" description="Low complexity" evidence="1">
    <location>
        <begin position="122"/>
        <end position="131"/>
    </location>
</feature>
<keyword evidence="3" id="KW-1185">Reference proteome</keyword>
<feature type="compositionally biased region" description="Acidic residues" evidence="1">
    <location>
        <begin position="301"/>
        <end position="318"/>
    </location>
</feature>
<proteinExistence type="predicted"/>
<dbReference type="OrthoDB" id="8922241at2759"/>
<sequence>MKGNILYITGHNLSVHMFLRPKQRPSISPVISQLTMSLDVTRKNSMANLCYTIRQNQRDDSGNGKSDSFDDLLRWHAMELEEDEPLSSGVVSSTSARSKRSLVNISTTHAKAPLLAGSPISFSSPSCSSSNADEDVDEDSDSESSESDSDSDSDSDIDFMVLNRDPSPWEDLVYPELTVKAPEFEQGNMTFIPQPTQPVYKHESMTVFASDCSATLSPRPAPFDPVQFTSPFHSPTLSHRAFTPGPITISAEVGATGTAGCLPPTSPPQTSTIEAPRRLAKRKRAPASSKRTSKARITSIPDDDEEYEENPSGDDDEYAPSPLLAPKSRRRGRAALAPRHHPRKGANPASGSSSQHTTSNSTPKRRRIAPESRNQQSDSPILLEAIANTSVESCDFVCPVCGWEQSNKRMPDYQRHLKTHLRPDREDRTRGWWCKGVRIEDKDDFNARCEDNGWKMIQDNTEPYWFHDHMRVGGCCQTFSRRDALKRHMTNSNVRCGGVIAEGLKEGDN</sequence>
<organism evidence="2 3">
    <name type="scientific">Lentinula aciculospora</name>
    <dbReference type="NCBI Taxonomy" id="153920"/>
    <lineage>
        <taxon>Eukaryota</taxon>
        <taxon>Fungi</taxon>
        <taxon>Dikarya</taxon>
        <taxon>Basidiomycota</taxon>
        <taxon>Agaricomycotina</taxon>
        <taxon>Agaricomycetes</taxon>
        <taxon>Agaricomycetidae</taxon>
        <taxon>Agaricales</taxon>
        <taxon>Marasmiineae</taxon>
        <taxon>Omphalotaceae</taxon>
        <taxon>Lentinula</taxon>
    </lineage>
</organism>
<evidence type="ECO:0000313" key="2">
    <source>
        <dbReference type="EMBL" id="KAJ4481985.1"/>
    </source>
</evidence>
<feature type="compositionally biased region" description="Basic residues" evidence="1">
    <location>
        <begin position="327"/>
        <end position="344"/>
    </location>
</feature>
<reference evidence="2" key="1">
    <citation type="submission" date="2022-08" db="EMBL/GenBank/DDBJ databases">
        <title>A Global Phylogenomic Analysis of the Shiitake Genus Lentinula.</title>
        <authorList>
            <consortium name="DOE Joint Genome Institute"/>
            <person name="Sierra-Patev S."/>
            <person name="Min B."/>
            <person name="Naranjo-Ortiz M."/>
            <person name="Looney B."/>
            <person name="Konkel Z."/>
            <person name="Slot J.C."/>
            <person name="Sakamoto Y."/>
            <person name="Steenwyk J.L."/>
            <person name="Rokas A."/>
            <person name="Carro J."/>
            <person name="Camarero S."/>
            <person name="Ferreira P."/>
            <person name="Molpeceres G."/>
            <person name="Ruiz-Duenas F.J."/>
            <person name="Serrano A."/>
            <person name="Henrissat B."/>
            <person name="Drula E."/>
            <person name="Hughes K.W."/>
            <person name="Mata J.L."/>
            <person name="Ishikawa N.K."/>
            <person name="Vargas-Isla R."/>
            <person name="Ushijima S."/>
            <person name="Smith C.A."/>
            <person name="Ahrendt S."/>
            <person name="Andreopoulos W."/>
            <person name="He G."/>
            <person name="Labutti K."/>
            <person name="Lipzen A."/>
            <person name="Ng V."/>
            <person name="Riley R."/>
            <person name="Sandor L."/>
            <person name="Barry K."/>
            <person name="Martinez A.T."/>
            <person name="Xiao Y."/>
            <person name="Gibbons J.G."/>
            <person name="Terashima K."/>
            <person name="Grigoriev I.V."/>
            <person name="Hibbett D.S."/>
        </authorList>
    </citation>
    <scope>NUCLEOTIDE SEQUENCE</scope>
    <source>
        <strain evidence="2">JLM2183</strain>
    </source>
</reference>
<feature type="region of interest" description="Disordered" evidence="1">
    <location>
        <begin position="122"/>
        <end position="161"/>
    </location>
</feature>
<protein>
    <submittedName>
        <fullName evidence="2">Uncharacterized protein</fullName>
    </submittedName>
</protein>
<evidence type="ECO:0000256" key="1">
    <source>
        <dbReference type="SAM" id="MobiDB-lite"/>
    </source>
</evidence>
<dbReference type="EMBL" id="JAOTPV010000005">
    <property type="protein sequence ID" value="KAJ4481985.1"/>
    <property type="molecule type" value="Genomic_DNA"/>
</dbReference>
<accession>A0A9W9AHW3</accession>
<gene>
    <name evidence="2" type="ORF">J3R30DRAFT_2110248</name>
</gene>
<feature type="region of interest" description="Disordered" evidence="1">
    <location>
        <begin position="255"/>
        <end position="380"/>
    </location>
</feature>
<dbReference type="Proteomes" id="UP001150266">
    <property type="component" value="Unassembled WGS sequence"/>
</dbReference>
<name>A0A9W9AHW3_9AGAR</name>
<comment type="caution">
    <text evidence="2">The sequence shown here is derived from an EMBL/GenBank/DDBJ whole genome shotgun (WGS) entry which is preliminary data.</text>
</comment>
<feature type="compositionally biased region" description="Low complexity" evidence="1">
    <location>
        <begin position="350"/>
        <end position="362"/>
    </location>
</feature>
<feature type="compositionally biased region" description="Acidic residues" evidence="1">
    <location>
        <begin position="132"/>
        <end position="157"/>
    </location>
</feature>